<evidence type="ECO:0000313" key="3">
    <source>
        <dbReference type="Proteomes" id="UP000319731"/>
    </source>
</evidence>
<dbReference type="SUPFAM" id="SSF51445">
    <property type="entry name" value="(Trans)glycosidases"/>
    <property type="match status" value="1"/>
</dbReference>
<dbReference type="InterPro" id="IPR011583">
    <property type="entry name" value="Chitinase_II/V-like_cat"/>
</dbReference>
<dbReference type="EMBL" id="QEAO01000008">
    <property type="protein sequence ID" value="TPX35465.1"/>
    <property type="molecule type" value="Genomic_DNA"/>
</dbReference>
<dbReference type="RefSeq" id="XP_031025938.1">
    <property type="nucleotide sequence ID" value="XM_031167987.1"/>
</dbReference>
<dbReference type="OrthoDB" id="5585092at2759"/>
<feature type="domain" description="GH18" evidence="1">
    <location>
        <begin position="1"/>
        <end position="305"/>
    </location>
</feature>
<dbReference type="Proteomes" id="UP000319731">
    <property type="component" value="Unassembled WGS sequence"/>
</dbReference>
<proteinExistence type="predicted"/>
<dbReference type="PROSITE" id="PS51910">
    <property type="entry name" value="GH18_2"/>
    <property type="match status" value="1"/>
</dbReference>
<dbReference type="InterPro" id="IPR017853">
    <property type="entry name" value="GH"/>
</dbReference>
<dbReference type="InterPro" id="IPR001223">
    <property type="entry name" value="Glyco_hydro18_cat"/>
</dbReference>
<accession>A0A507CD29</accession>
<name>A0A507CD29_9FUNG</name>
<dbReference type="PANTHER" id="PTHR11177:SF333">
    <property type="entry name" value="CHITINASE"/>
    <property type="match status" value="1"/>
</dbReference>
<dbReference type="STRING" id="1806994.A0A507CD29"/>
<evidence type="ECO:0000313" key="2">
    <source>
        <dbReference type="EMBL" id="TPX35465.1"/>
    </source>
</evidence>
<dbReference type="Gene3D" id="3.20.20.80">
    <property type="entry name" value="Glycosidases"/>
    <property type="match status" value="1"/>
</dbReference>
<dbReference type="Gene3D" id="3.10.50.10">
    <property type="match status" value="1"/>
</dbReference>
<dbReference type="PANTHER" id="PTHR11177">
    <property type="entry name" value="CHITINASE"/>
    <property type="match status" value="1"/>
</dbReference>
<protein>
    <recommendedName>
        <fullName evidence="1">GH18 domain-containing protein</fullName>
    </recommendedName>
</protein>
<dbReference type="AlphaFoldDB" id="A0A507CD29"/>
<reference evidence="2 3" key="1">
    <citation type="journal article" date="2019" name="Sci. Rep.">
        <title>Comparative genomics of chytrid fungi reveal insights into the obligate biotrophic and pathogenic lifestyle of Synchytrium endobioticum.</title>
        <authorList>
            <person name="van de Vossenberg B.T.L.H."/>
            <person name="Warris S."/>
            <person name="Nguyen H.D.T."/>
            <person name="van Gent-Pelzer M.P.E."/>
            <person name="Joly D.L."/>
            <person name="van de Geest H.C."/>
            <person name="Bonants P.J.M."/>
            <person name="Smith D.S."/>
            <person name="Levesque C.A."/>
            <person name="van der Lee T.A.J."/>
        </authorList>
    </citation>
    <scope>NUCLEOTIDE SEQUENCE [LARGE SCALE GENOMIC DNA]</scope>
    <source>
        <strain evidence="2 3">JEL517</strain>
    </source>
</reference>
<gene>
    <name evidence="2" type="ORF">SmJEL517_g02059</name>
</gene>
<dbReference type="Pfam" id="PF00704">
    <property type="entry name" value="Glyco_hydro_18"/>
    <property type="match status" value="1"/>
</dbReference>
<dbReference type="InterPro" id="IPR050314">
    <property type="entry name" value="Glycosyl_Hydrlase_18"/>
</dbReference>
<comment type="caution">
    <text evidence="2">The sequence shown here is derived from an EMBL/GenBank/DDBJ whole genome shotgun (WGS) entry which is preliminary data.</text>
</comment>
<evidence type="ECO:0000259" key="1">
    <source>
        <dbReference type="PROSITE" id="PS51910"/>
    </source>
</evidence>
<sequence length="339" mass="35782">MAPTFISDADKNVFSSVVALKSKNPTLKVMVSIGGWNFNNPGSGTETMFSQIAASSSLQGEFNSGAVKLLGQIQADGIDIDWEYPGDTTRGGSSADTKGLSTWMSSLAQTLGSQHALSMTLPGATQRLASFDLQSLSNSVSWFNIMSYDYAGTWDCSTNLGIQPHASLASMKETITTLKQSVSDFSKLVLGIPAYGRTYSLSSPSCNTLGCGCSGAGRAVGQNCAADAALIGQGNIEQSRAAVNATSYIVYNGNSNLLNYAALEDVSDMIGFARLECLGGVMIWSLDGDSGHKLAQAWNEKGGGSGNGVLSTANEHTTFYRHILVLVLAWYFIFTFNAA</sequence>
<dbReference type="GO" id="GO:0008061">
    <property type="term" value="F:chitin binding"/>
    <property type="evidence" value="ECO:0007669"/>
    <property type="project" value="InterPro"/>
</dbReference>
<dbReference type="GeneID" id="42003284"/>
<dbReference type="InterPro" id="IPR029070">
    <property type="entry name" value="Chitinase_insertion_sf"/>
</dbReference>
<keyword evidence="3" id="KW-1185">Reference proteome</keyword>
<dbReference type="GO" id="GO:0005975">
    <property type="term" value="P:carbohydrate metabolic process"/>
    <property type="evidence" value="ECO:0007669"/>
    <property type="project" value="InterPro"/>
</dbReference>
<dbReference type="SMART" id="SM00636">
    <property type="entry name" value="Glyco_18"/>
    <property type="match status" value="1"/>
</dbReference>
<organism evidence="2 3">
    <name type="scientific">Synchytrium microbalum</name>
    <dbReference type="NCBI Taxonomy" id="1806994"/>
    <lineage>
        <taxon>Eukaryota</taxon>
        <taxon>Fungi</taxon>
        <taxon>Fungi incertae sedis</taxon>
        <taxon>Chytridiomycota</taxon>
        <taxon>Chytridiomycota incertae sedis</taxon>
        <taxon>Chytridiomycetes</taxon>
        <taxon>Synchytriales</taxon>
        <taxon>Synchytriaceae</taxon>
        <taxon>Synchytrium</taxon>
    </lineage>
</organism>